<accession>A0A0C2NA80</accession>
<dbReference type="Proteomes" id="UP000031668">
    <property type="component" value="Unassembled WGS sequence"/>
</dbReference>
<protein>
    <submittedName>
        <fullName evidence="1">Uncharacterized protein</fullName>
    </submittedName>
</protein>
<name>A0A0C2NA80_THEKT</name>
<reference evidence="1 2" key="1">
    <citation type="journal article" date="2014" name="Genome Biol. Evol.">
        <title>The genome of the myxosporean Thelohanellus kitauei shows adaptations to nutrient acquisition within its fish host.</title>
        <authorList>
            <person name="Yang Y."/>
            <person name="Xiong J."/>
            <person name="Zhou Z."/>
            <person name="Huo F."/>
            <person name="Miao W."/>
            <person name="Ran C."/>
            <person name="Liu Y."/>
            <person name="Zhang J."/>
            <person name="Feng J."/>
            <person name="Wang M."/>
            <person name="Wang M."/>
            <person name="Wang L."/>
            <person name="Yao B."/>
        </authorList>
    </citation>
    <scope>NUCLEOTIDE SEQUENCE [LARGE SCALE GENOMIC DNA]</scope>
    <source>
        <strain evidence="1">Wuqing</strain>
    </source>
</reference>
<proteinExistence type="predicted"/>
<dbReference type="AlphaFoldDB" id="A0A0C2NA80"/>
<comment type="caution">
    <text evidence="1">The sequence shown here is derived from an EMBL/GenBank/DDBJ whole genome shotgun (WGS) entry which is preliminary data.</text>
</comment>
<organism evidence="1 2">
    <name type="scientific">Thelohanellus kitauei</name>
    <name type="common">Myxosporean</name>
    <dbReference type="NCBI Taxonomy" id="669202"/>
    <lineage>
        <taxon>Eukaryota</taxon>
        <taxon>Metazoa</taxon>
        <taxon>Cnidaria</taxon>
        <taxon>Myxozoa</taxon>
        <taxon>Myxosporea</taxon>
        <taxon>Bivalvulida</taxon>
        <taxon>Platysporina</taxon>
        <taxon>Myxobolidae</taxon>
        <taxon>Thelohanellus</taxon>
    </lineage>
</organism>
<keyword evidence="2" id="KW-1185">Reference proteome</keyword>
<gene>
    <name evidence="1" type="ORF">RF11_01271</name>
</gene>
<sequence>MVASDASLDDTGAMNSATTSTLHLSAPLRILSKQRIVIPLFSYIQLLVQNNTKCGLFQDLLNVIISRFVAAFCCQPTDVVFHRKYLLSRAVGRFCRYGSHNIGVVQGSRSTPMAKSLASKSLFGFHIFCLRIVDRITTVSQEPGRLLTPAERSVSNHCLPHSSMLRCLKFTVQQVEYLSNHERMISGNRSSHDNLGIQKNILFRWVPSEINLSRLIDIPYYTISPVTCTRYPSKAERYVLFKLAGSKATMLISRCAFITPNFTRQ</sequence>
<evidence type="ECO:0000313" key="1">
    <source>
        <dbReference type="EMBL" id="KII70827.1"/>
    </source>
</evidence>
<evidence type="ECO:0000313" key="2">
    <source>
        <dbReference type="Proteomes" id="UP000031668"/>
    </source>
</evidence>
<dbReference type="EMBL" id="JWZT01001958">
    <property type="protein sequence ID" value="KII70827.1"/>
    <property type="molecule type" value="Genomic_DNA"/>
</dbReference>